<dbReference type="SUPFAM" id="SSF53335">
    <property type="entry name" value="S-adenosyl-L-methionine-dependent methyltransferases"/>
    <property type="match status" value="1"/>
</dbReference>
<dbReference type="EMBL" id="FOCO01000003">
    <property type="protein sequence ID" value="SEM85855.1"/>
    <property type="molecule type" value="Genomic_DNA"/>
</dbReference>
<organism evidence="1 2">
    <name type="scientific">Pseudorhodobacter antarcticus</name>
    <dbReference type="NCBI Taxonomy" id="1077947"/>
    <lineage>
        <taxon>Bacteria</taxon>
        <taxon>Pseudomonadati</taxon>
        <taxon>Pseudomonadota</taxon>
        <taxon>Alphaproteobacteria</taxon>
        <taxon>Rhodobacterales</taxon>
        <taxon>Paracoccaceae</taxon>
        <taxon>Pseudorhodobacter</taxon>
    </lineage>
</organism>
<dbReference type="InterPro" id="IPR029063">
    <property type="entry name" value="SAM-dependent_MTases_sf"/>
</dbReference>
<dbReference type="OrthoDB" id="456767at2"/>
<keyword evidence="2" id="KW-1185">Reference proteome</keyword>
<dbReference type="Proteomes" id="UP000183002">
    <property type="component" value="Unassembled WGS sequence"/>
</dbReference>
<sequence length="252" mass="26105">MTLPPLWKIGREIGRAVAKVKVTVWRPSGLKTSIAYRGLSVLMNRAGMNDKVLMAISRGIYEEPEILGLRHAIKPSDRVLEVGSGLGIITALAAQTATAAGRVLSFAANPEIIPDTAIFLAAHGIANVALHHAVLVPHAAPGETRAFYLATSVASSSLLGAGEAIAVPTRGISDGMAEFKPDVLICDIEGGEAELIPALDASGLRAAVIELHPDRLADDQIAAVYAALAGHGLCPSANALGGTVVMFERQGA</sequence>
<dbReference type="GO" id="GO:0032259">
    <property type="term" value="P:methylation"/>
    <property type="evidence" value="ECO:0007669"/>
    <property type="project" value="UniProtKB-KW"/>
</dbReference>
<dbReference type="AlphaFoldDB" id="A0A1H8BSL8"/>
<evidence type="ECO:0000313" key="2">
    <source>
        <dbReference type="Proteomes" id="UP000183002"/>
    </source>
</evidence>
<gene>
    <name evidence="1" type="ORF">SAMN05216227_1003134</name>
</gene>
<dbReference type="InterPro" id="IPR006342">
    <property type="entry name" value="FkbM_mtfrase"/>
</dbReference>
<dbReference type="GO" id="GO:0008168">
    <property type="term" value="F:methyltransferase activity"/>
    <property type="evidence" value="ECO:0007669"/>
    <property type="project" value="UniProtKB-KW"/>
</dbReference>
<proteinExistence type="predicted"/>
<evidence type="ECO:0000313" key="1">
    <source>
        <dbReference type="EMBL" id="SEM85855.1"/>
    </source>
</evidence>
<dbReference type="Gene3D" id="3.40.50.150">
    <property type="entry name" value="Vaccinia Virus protein VP39"/>
    <property type="match status" value="1"/>
</dbReference>
<keyword evidence="1" id="KW-0808">Transferase</keyword>
<dbReference type="STRING" id="1077947.SAMN05216227_1003134"/>
<name>A0A1H8BSL8_9RHOB</name>
<keyword evidence="1" id="KW-0489">Methyltransferase</keyword>
<accession>A0A1H8BSL8</accession>
<dbReference type="RefSeq" id="WP_050520185.1">
    <property type="nucleotide sequence ID" value="NZ_FOCO01000003.1"/>
</dbReference>
<reference evidence="1 2" key="1">
    <citation type="submission" date="2016-10" db="EMBL/GenBank/DDBJ databases">
        <authorList>
            <person name="de Groot N.N."/>
        </authorList>
    </citation>
    <scope>NUCLEOTIDE SEQUENCE [LARGE SCALE GENOMIC DNA]</scope>
    <source>
        <strain evidence="1 2">CGMCC 1.10836</strain>
    </source>
</reference>
<dbReference type="Pfam" id="PF01135">
    <property type="entry name" value="PCMT"/>
    <property type="match status" value="1"/>
</dbReference>
<protein>
    <submittedName>
        <fullName evidence="1">Methyltransferase, FkbM family</fullName>
    </submittedName>
</protein>
<dbReference type="NCBIfam" id="TIGR01444">
    <property type="entry name" value="fkbM_fam"/>
    <property type="match status" value="1"/>
</dbReference>